<reference evidence="4" key="1">
    <citation type="submission" date="2020-04" db="EMBL/GenBank/DDBJ databases">
        <title>Deep metagenomics examines the oral microbiome during advanced dental caries in children, revealing novel taxa and co-occurrences with host molecules.</title>
        <authorList>
            <person name="Baker J.L."/>
            <person name="Morton J.T."/>
            <person name="Dinis M."/>
            <person name="Alvarez R."/>
            <person name="Tran N.C."/>
            <person name="Knight R."/>
            <person name="Edlund A."/>
        </authorList>
    </citation>
    <scope>NUCLEOTIDE SEQUENCE</scope>
    <source>
        <strain evidence="4">JCVI_34_bin.1</strain>
    </source>
</reference>
<feature type="domain" description="SusE outer membrane protein" evidence="2">
    <location>
        <begin position="29"/>
        <end position="129"/>
    </location>
</feature>
<name>A0A929RWG4_9BACT</name>
<protein>
    <submittedName>
        <fullName evidence="4">SusF/SusE family outer membrane protein</fullName>
    </submittedName>
</protein>
<dbReference type="EMBL" id="JABZGR010000003">
    <property type="protein sequence ID" value="MBF0969804.1"/>
    <property type="molecule type" value="Genomic_DNA"/>
</dbReference>
<dbReference type="Proteomes" id="UP000704068">
    <property type="component" value="Unassembled WGS sequence"/>
</dbReference>
<feature type="domain" description="Outer membrane protein SusF/SusE-like C-terminal" evidence="3">
    <location>
        <begin position="278"/>
        <end position="380"/>
    </location>
</feature>
<proteinExistence type="predicted"/>
<accession>A0A929RWG4</accession>
<dbReference type="PROSITE" id="PS51257">
    <property type="entry name" value="PROKAR_LIPOPROTEIN"/>
    <property type="match status" value="1"/>
</dbReference>
<gene>
    <name evidence="4" type="ORF">HXK21_01995</name>
</gene>
<evidence type="ECO:0000259" key="2">
    <source>
        <dbReference type="Pfam" id="PF14292"/>
    </source>
</evidence>
<dbReference type="GO" id="GO:0019867">
    <property type="term" value="C:outer membrane"/>
    <property type="evidence" value="ECO:0007669"/>
    <property type="project" value="InterPro"/>
</dbReference>
<feature type="chain" id="PRO_5037642024" evidence="1">
    <location>
        <begin position="19"/>
        <end position="384"/>
    </location>
</feature>
<organism evidence="4 5">
    <name type="scientific">Alloprevotella tannerae</name>
    <dbReference type="NCBI Taxonomy" id="76122"/>
    <lineage>
        <taxon>Bacteria</taxon>
        <taxon>Pseudomonadati</taxon>
        <taxon>Bacteroidota</taxon>
        <taxon>Bacteroidia</taxon>
        <taxon>Bacteroidales</taxon>
        <taxon>Prevotellaceae</taxon>
        <taxon>Alloprevotella</taxon>
    </lineage>
</organism>
<dbReference type="InterPro" id="IPR025970">
    <property type="entry name" value="SusE"/>
</dbReference>
<feature type="signal peptide" evidence="1">
    <location>
        <begin position="1"/>
        <end position="18"/>
    </location>
</feature>
<dbReference type="AlphaFoldDB" id="A0A929RWG4"/>
<evidence type="ECO:0000259" key="3">
    <source>
        <dbReference type="Pfam" id="PF16411"/>
    </source>
</evidence>
<feature type="domain" description="Outer membrane protein SusF/SusE-like C-terminal" evidence="3">
    <location>
        <begin position="166"/>
        <end position="261"/>
    </location>
</feature>
<dbReference type="Gene3D" id="2.60.40.3610">
    <property type="match status" value="1"/>
</dbReference>
<evidence type="ECO:0000313" key="5">
    <source>
        <dbReference type="Proteomes" id="UP000704068"/>
    </source>
</evidence>
<dbReference type="CDD" id="cd12965">
    <property type="entry name" value="CBM-Eb_CBM-Fb"/>
    <property type="match status" value="1"/>
</dbReference>
<sequence>MKHILSLLLVSLTLPFFAACSEDTGSNPHLQDAASFVLNEPAFAANNVYDLKHAQYVELTTSQPAYGFPASTVYTVEVSLTGDSASFIALPTTHTTARLHVPASELNDAILKLAGSVTPTTALPVFIRLRANICGNENLGKSLSNTIRLPQVLPYAPQVTATLPEKMYITGSFPAADNWSKWVMLNPAYGKAGYFYGVVYFSANAEFKVNPDNAWAGRDKGFGQLTIDDQTGSNLVSADAANEGANIKVSNAGWYTVVVETAVNGNKVDYMLHFLPAEVYLFGATNGGTWEWNNNFRFTVPATENGDFVSPALSAAGEVRIAIKTTIDWWRTELTLLDGKTIFYRDVDLPDGWSKDKGAAYSIQGKVGQQIHLNFTTGEGSVAN</sequence>
<keyword evidence="1" id="KW-0732">Signal</keyword>
<comment type="caution">
    <text evidence="4">The sequence shown here is derived from an EMBL/GenBank/DDBJ whole genome shotgun (WGS) entry which is preliminary data.</text>
</comment>
<evidence type="ECO:0000256" key="1">
    <source>
        <dbReference type="SAM" id="SignalP"/>
    </source>
</evidence>
<dbReference type="RefSeq" id="WP_303762954.1">
    <property type="nucleotide sequence ID" value="NZ_JABZGR010000003.1"/>
</dbReference>
<dbReference type="Pfam" id="PF14292">
    <property type="entry name" value="SusE"/>
    <property type="match status" value="1"/>
</dbReference>
<dbReference type="CDD" id="cd12966">
    <property type="entry name" value="CBM-Ec_CBM-Fc"/>
    <property type="match status" value="1"/>
</dbReference>
<evidence type="ECO:0000313" key="4">
    <source>
        <dbReference type="EMBL" id="MBF0969804.1"/>
    </source>
</evidence>
<dbReference type="GO" id="GO:2001070">
    <property type="term" value="F:starch binding"/>
    <property type="evidence" value="ECO:0007669"/>
    <property type="project" value="InterPro"/>
</dbReference>
<dbReference type="InterPro" id="IPR032187">
    <property type="entry name" value="SusF/SusE-like_C"/>
</dbReference>
<dbReference type="Pfam" id="PF16411">
    <property type="entry name" value="SusF_SusE"/>
    <property type="match status" value="2"/>
</dbReference>
<dbReference type="Gene3D" id="2.60.40.3620">
    <property type="match status" value="1"/>
</dbReference>